<name>A0ABW5PZE6_9BACI</name>
<gene>
    <name evidence="2" type="ORF">ACFSUN_07490</name>
</gene>
<organism evidence="2 3">
    <name type="scientific">Oceanobacillus kapialis</name>
    <dbReference type="NCBI Taxonomy" id="481353"/>
    <lineage>
        <taxon>Bacteria</taxon>
        <taxon>Bacillati</taxon>
        <taxon>Bacillota</taxon>
        <taxon>Bacilli</taxon>
        <taxon>Bacillales</taxon>
        <taxon>Bacillaceae</taxon>
        <taxon>Oceanobacillus</taxon>
    </lineage>
</organism>
<evidence type="ECO:0000313" key="3">
    <source>
        <dbReference type="Proteomes" id="UP001597451"/>
    </source>
</evidence>
<evidence type="ECO:0008006" key="4">
    <source>
        <dbReference type="Google" id="ProtNLM"/>
    </source>
</evidence>
<sequence>MPTTKKESFYFGLMMCTGMVIVMTFYNLLLQDLLGVIPVSGIIVNLLLGFIVAFILDWFIVGPVARKVAFSLPIKQDKRIYKILSMSILMVLGMVICMSLYGLLTAAAMGGLGEASLLENYTSIALRNLIVALPLQLVIMGPIVRYLFTKFVKSNTVPVTGTVN</sequence>
<proteinExistence type="predicted"/>
<comment type="caution">
    <text evidence="2">The sequence shown here is derived from an EMBL/GenBank/DDBJ whole genome shotgun (WGS) entry which is preliminary data.</text>
</comment>
<evidence type="ECO:0000256" key="1">
    <source>
        <dbReference type="SAM" id="Phobius"/>
    </source>
</evidence>
<dbReference type="Proteomes" id="UP001597451">
    <property type="component" value="Unassembled WGS sequence"/>
</dbReference>
<keyword evidence="1" id="KW-0472">Membrane</keyword>
<evidence type="ECO:0000313" key="2">
    <source>
        <dbReference type="EMBL" id="MFD2628630.1"/>
    </source>
</evidence>
<feature type="transmembrane region" description="Helical" evidence="1">
    <location>
        <begin position="9"/>
        <end position="29"/>
    </location>
</feature>
<dbReference type="InterPro" id="IPR021529">
    <property type="entry name" value="DUF2798"/>
</dbReference>
<keyword evidence="1" id="KW-1133">Transmembrane helix</keyword>
<keyword evidence="3" id="KW-1185">Reference proteome</keyword>
<reference evidence="3" key="1">
    <citation type="journal article" date="2019" name="Int. J. Syst. Evol. Microbiol.">
        <title>The Global Catalogue of Microorganisms (GCM) 10K type strain sequencing project: providing services to taxonomists for standard genome sequencing and annotation.</title>
        <authorList>
            <consortium name="The Broad Institute Genomics Platform"/>
            <consortium name="The Broad Institute Genome Sequencing Center for Infectious Disease"/>
            <person name="Wu L."/>
            <person name="Ma J."/>
        </authorList>
    </citation>
    <scope>NUCLEOTIDE SEQUENCE [LARGE SCALE GENOMIC DNA]</scope>
    <source>
        <strain evidence="3">TISTR 1858</strain>
    </source>
</reference>
<dbReference type="EMBL" id="JBHUMX010000015">
    <property type="protein sequence ID" value="MFD2628630.1"/>
    <property type="molecule type" value="Genomic_DNA"/>
</dbReference>
<keyword evidence="1" id="KW-0812">Transmembrane</keyword>
<dbReference type="Pfam" id="PF11391">
    <property type="entry name" value="DUF2798"/>
    <property type="match status" value="2"/>
</dbReference>
<feature type="transmembrane region" description="Helical" evidence="1">
    <location>
        <begin position="124"/>
        <end position="148"/>
    </location>
</feature>
<feature type="transmembrane region" description="Helical" evidence="1">
    <location>
        <begin position="80"/>
        <end position="104"/>
    </location>
</feature>
<protein>
    <recommendedName>
        <fullName evidence="4">DUF2798 domain-containing protein</fullName>
    </recommendedName>
</protein>
<dbReference type="RefSeq" id="WP_379561365.1">
    <property type="nucleotide sequence ID" value="NZ_CP085256.1"/>
</dbReference>
<accession>A0ABW5PZE6</accession>
<feature type="transmembrane region" description="Helical" evidence="1">
    <location>
        <begin position="35"/>
        <end position="60"/>
    </location>
</feature>